<evidence type="ECO:0000313" key="3">
    <source>
        <dbReference type="EMBL" id="MFC7330834.1"/>
    </source>
</evidence>
<evidence type="ECO:0000256" key="2">
    <source>
        <dbReference type="RuleBase" id="RU362080"/>
    </source>
</evidence>
<gene>
    <name evidence="3" type="ORF">ACFQRF_24165</name>
</gene>
<dbReference type="InterPro" id="IPR036165">
    <property type="entry name" value="YefM-like_sf"/>
</dbReference>
<keyword evidence="4" id="KW-1185">Reference proteome</keyword>
<dbReference type="InterPro" id="IPR051405">
    <property type="entry name" value="phD/YefM_antitoxin"/>
</dbReference>
<comment type="function">
    <text evidence="2">Antitoxin component of a type II toxin-antitoxin (TA) system.</text>
</comment>
<evidence type="ECO:0000313" key="4">
    <source>
        <dbReference type="Proteomes" id="UP001596540"/>
    </source>
</evidence>
<proteinExistence type="inferred from homology"/>
<protein>
    <recommendedName>
        <fullName evidence="2">Antitoxin</fullName>
    </recommendedName>
</protein>
<dbReference type="PANTHER" id="PTHR33713">
    <property type="entry name" value="ANTITOXIN YAFN-RELATED"/>
    <property type="match status" value="1"/>
</dbReference>
<dbReference type="Gene3D" id="3.40.1620.10">
    <property type="entry name" value="YefM-like domain"/>
    <property type="match status" value="1"/>
</dbReference>
<organism evidence="3 4">
    <name type="scientific">Marinactinospora rubrisoli</name>
    <dbReference type="NCBI Taxonomy" id="2715399"/>
    <lineage>
        <taxon>Bacteria</taxon>
        <taxon>Bacillati</taxon>
        <taxon>Actinomycetota</taxon>
        <taxon>Actinomycetes</taxon>
        <taxon>Streptosporangiales</taxon>
        <taxon>Nocardiopsidaceae</taxon>
        <taxon>Marinactinospora</taxon>
    </lineage>
</organism>
<dbReference type="NCBIfam" id="TIGR01552">
    <property type="entry name" value="phd_fam"/>
    <property type="match status" value="1"/>
</dbReference>
<comment type="similarity">
    <text evidence="1 2">Belongs to the phD/YefM antitoxin family.</text>
</comment>
<evidence type="ECO:0000256" key="1">
    <source>
        <dbReference type="ARBA" id="ARBA00009981"/>
    </source>
</evidence>
<dbReference type="SUPFAM" id="SSF143120">
    <property type="entry name" value="YefM-like"/>
    <property type="match status" value="1"/>
</dbReference>
<reference evidence="4" key="1">
    <citation type="journal article" date="2019" name="Int. J. Syst. Evol. Microbiol.">
        <title>The Global Catalogue of Microorganisms (GCM) 10K type strain sequencing project: providing services to taxonomists for standard genome sequencing and annotation.</title>
        <authorList>
            <consortium name="The Broad Institute Genomics Platform"/>
            <consortium name="The Broad Institute Genome Sequencing Center for Infectious Disease"/>
            <person name="Wu L."/>
            <person name="Ma J."/>
        </authorList>
    </citation>
    <scope>NUCLEOTIDE SEQUENCE [LARGE SCALE GENOMIC DNA]</scope>
    <source>
        <strain evidence="4">CGMCC 4.7382</strain>
    </source>
</reference>
<dbReference type="InterPro" id="IPR006442">
    <property type="entry name" value="Antitoxin_Phd/YefM"/>
</dbReference>
<sequence length="95" mass="10471">MSEVTLQDARAHLGQLLARAAHAGEPITITRYGRPEGVLISADAYAELQELRREKDRRDLSRLADADQRGDVAWIRYDAGDREGLLAGLDEALGL</sequence>
<dbReference type="Pfam" id="PF02604">
    <property type="entry name" value="PhdYeFM_antitox"/>
    <property type="match status" value="1"/>
</dbReference>
<dbReference type="EMBL" id="JBHTBH010000014">
    <property type="protein sequence ID" value="MFC7330834.1"/>
    <property type="molecule type" value="Genomic_DNA"/>
</dbReference>
<dbReference type="Proteomes" id="UP001596540">
    <property type="component" value="Unassembled WGS sequence"/>
</dbReference>
<dbReference type="RefSeq" id="WP_379873473.1">
    <property type="nucleotide sequence ID" value="NZ_JBHTBH010000014.1"/>
</dbReference>
<dbReference type="PANTHER" id="PTHR33713:SF10">
    <property type="entry name" value="ANTITOXIN YAFN"/>
    <property type="match status" value="1"/>
</dbReference>
<comment type="caution">
    <text evidence="3">The sequence shown here is derived from an EMBL/GenBank/DDBJ whole genome shotgun (WGS) entry which is preliminary data.</text>
</comment>
<accession>A0ABW2KN32</accession>
<name>A0ABW2KN32_9ACTN</name>